<dbReference type="EMBL" id="JANPWB010000005">
    <property type="protein sequence ID" value="KAJ1188454.1"/>
    <property type="molecule type" value="Genomic_DNA"/>
</dbReference>
<keyword evidence="2" id="KW-1185">Reference proteome</keyword>
<accession>A0AAV7UKC3</accession>
<dbReference type="Proteomes" id="UP001066276">
    <property type="component" value="Chromosome 3_1"/>
</dbReference>
<reference evidence="1" key="1">
    <citation type="journal article" date="2022" name="bioRxiv">
        <title>Sequencing and chromosome-scale assembly of the giantPleurodeles waltlgenome.</title>
        <authorList>
            <person name="Brown T."/>
            <person name="Elewa A."/>
            <person name="Iarovenko S."/>
            <person name="Subramanian E."/>
            <person name="Araus A.J."/>
            <person name="Petzold A."/>
            <person name="Susuki M."/>
            <person name="Suzuki K.-i.T."/>
            <person name="Hayashi T."/>
            <person name="Toyoda A."/>
            <person name="Oliveira C."/>
            <person name="Osipova E."/>
            <person name="Leigh N.D."/>
            <person name="Simon A."/>
            <person name="Yun M.H."/>
        </authorList>
    </citation>
    <scope>NUCLEOTIDE SEQUENCE</scope>
    <source>
        <strain evidence="1">20211129_DDA</strain>
        <tissue evidence="1">Liver</tissue>
    </source>
</reference>
<name>A0AAV7UKC3_PLEWA</name>
<dbReference type="AlphaFoldDB" id="A0AAV7UKC3"/>
<organism evidence="1 2">
    <name type="scientific">Pleurodeles waltl</name>
    <name type="common">Iberian ribbed newt</name>
    <dbReference type="NCBI Taxonomy" id="8319"/>
    <lineage>
        <taxon>Eukaryota</taxon>
        <taxon>Metazoa</taxon>
        <taxon>Chordata</taxon>
        <taxon>Craniata</taxon>
        <taxon>Vertebrata</taxon>
        <taxon>Euteleostomi</taxon>
        <taxon>Amphibia</taxon>
        <taxon>Batrachia</taxon>
        <taxon>Caudata</taxon>
        <taxon>Salamandroidea</taxon>
        <taxon>Salamandridae</taxon>
        <taxon>Pleurodelinae</taxon>
        <taxon>Pleurodeles</taxon>
    </lineage>
</organism>
<gene>
    <name evidence="1" type="ORF">NDU88_005215</name>
</gene>
<evidence type="ECO:0000313" key="2">
    <source>
        <dbReference type="Proteomes" id="UP001066276"/>
    </source>
</evidence>
<evidence type="ECO:0000313" key="1">
    <source>
        <dbReference type="EMBL" id="KAJ1188454.1"/>
    </source>
</evidence>
<proteinExistence type="predicted"/>
<protein>
    <submittedName>
        <fullName evidence="1">Uncharacterized protein</fullName>
    </submittedName>
</protein>
<sequence length="95" mass="10723">MHFRGTVMEVKKARGWDGDWLSECMETAGNVELDCDDDSTEEGELQEDDEAAWWDDLKGGGLQQGNKDNKLGNMGWRLAGSRDRRQQMTTKVIDG</sequence>
<comment type="caution">
    <text evidence="1">The sequence shown here is derived from an EMBL/GenBank/DDBJ whole genome shotgun (WGS) entry which is preliminary data.</text>
</comment>